<dbReference type="STRING" id="188477.A0A433SY56"/>
<accession>A0A433SY56</accession>
<organism evidence="2 3">
    <name type="scientific">Elysia chlorotica</name>
    <name type="common">Eastern emerald elysia</name>
    <name type="synonym">Sea slug</name>
    <dbReference type="NCBI Taxonomy" id="188477"/>
    <lineage>
        <taxon>Eukaryota</taxon>
        <taxon>Metazoa</taxon>
        <taxon>Spiralia</taxon>
        <taxon>Lophotrochozoa</taxon>
        <taxon>Mollusca</taxon>
        <taxon>Gastropoda</taxon>
        <taxon>Heterobranchia</taxon>
        <taxon>Euthyneura</taxon>
        <taxon>Panpulmonata</taxon>
        <taxon>Sacoglossa</taxon>
        <taxon>Placobranchoidea</taxon>
        <taxon>Plakobranchidae</taxon>
        <taxon>Elysia</taxon>
    </lineage>
</organism>
<dbReference type="InterPro" id="IPR000782">
    <property type="entry name" value="FAS1_domain"/>
</dbReference>
<protein>
    <recommendedName>
        <fullName evidence="1">FAS1 domain-containing protein</fullName>
    </recommendedName>
</protein>
<name>A0A433SY56_ELYCH</name>
<feature type="domain" description="FAS1" evidence="1">
    <location>
        <begin position="68"/>
        <end position="199"/>
    </location>
</feature>
<dbReference type="SUPFAM" id="SSF82153">
    <property type="entry name" value="FAS1 domain"/>
    <property type="match status" value="3"/>
</dbReference>
<dbReference type="GO" id="GO:0050839">
    <property type="term" value="F:cell adhesion molecule binding"/>
    <property type="evidence" value="ECO:0007669"/>
    <property type="project" value="TreeGrafter"/>
</dbReference>
<dbReference type="PANTHER" id="PTHR10900:SF77">
    <property type="entry name" value="FI19380P1"/>
    <property type="match status" value="1"/>
</dbReference>
<dbReference type="GO" id="GO:0031012">
    <property type="term" value="C:extracellular matrix"/>
    <property type="evidence" value="ECO:0007669"/>
    <property type="project" value="TreeGrafter"/>
</dbReference>
<dbReference type="GO" id="GO:0030198">
    <property type="term" value="P:extracellular matrix organization"/>
    <property type="evidence" value="ECO:0007669"/>
    <property type="project" value="TreeGrafter"/>
</dbReference>
<dbReference type="AlphaFoldDB" id="A0A433SY56"/>
<dbReference type="PANTHER" id="PTHR10900">
    <property type="entry name" value="PERIOSTIN-RELATED"/>
    <property type="match status" value="1"/>
</dbReference>
<gene>
    <name evidence="2" type="ORF">EGW08_017996</name>
</gene>
<reference evidence="2 3" key="1">
    <citation type="submission" date="2019-01" db="EMBL/GenBank/DDBJ databases">
        <title>A draft genome assembly of the solar-powered sea slug Elysia chlorotica.</title>
        <authorList>
            <person name="Cai H."/>
            <person name="Li Q."/>
            <person name="Fang X."/>
            <person name="Li J."/>
            <person name="Curtis N.E."/>
            <person name="Altenburger A."/>
            <person name="Shibata T."/>
            <person name="Feng M."/>
            <person name="Maeda T."/>
            <person name="Schwartz J.A."/>
            <person name="Shigenobu S."/>
            <person name="Lundholm N."/>
            <person name="Nishiyama T."/>
            <person name="Yang H."/>
            <person name="Hasebe M."/>
            <person name="Li S."/>
            <person name="Pierce S.K."/>
            <person name="Wang J."/>
        </authorList>
    </citation>
    <scope>NUCLEOTIDE SEQUENCE [LARGE SCALE GENOMIC DNA]</scope>
    <source>
        <strain evidence="2">EC2010</strain>
        <tissue evidence="2">Whole organism of an adult</tissue>
    </source>
</reference>
<feature type="domain" description="FAS1" evidence="1">
    <location>
        <begin position="1"/>
        <end position="64"/>
    </location>
</feature>
<dbReference type="PROSITE" id="PS50213">
    <property type="entry name" value="FAS1"/>
    <property type="match status" value="3"/>
</dbReference>
<comment type="caution">
    <text evidence="2">The sequence shown here is derived from an EMBL/GenBank/DDBJ whole genome shotgun (WGS) entry which is preliminary data.</text>
</comment>
<dbReference type="GO" id="GO:0007155">
    <property type="term" value="P:cell adhesion"/>
    <property type="evidence" value="ECO:0007669"/>
    <property type="project" value="TreeGrafter"/>
</dbReference>
<dbReference type="OrthoDB" id="286301at2759"/>
<proteinExistence type="predicted"/>
<evidence type="ECO:0000313" key="3">
    <source>
        <dbReference type="Proteomes" id="UP000271974"/>
    </source>
</evidence>
<dbReference type="InterPro" id="IPR050904">
    <property type="entry name" value="Adhesion/Biosynth-related"/>
</dbReference>
<sequence>MKRHIIKGVFCADAIVVAVGLKTMDSGRMLFRCKRDGMSINQAKVTIPDIVTGNGVIHGIDTVLLPDSVKNLTELMTDMQLGSFLELIEQAGLNASIARGNVTLFAPTDKAIKELPPEYMAELKENPHKMSELVQHHMVPGKVQKPDLLGDSDLVSMADLSVTLKVNMDRQGVRLDKAKVGRRPRECETALVHRVDNVLIPPKLDLMETVMNDPELTMFSELLVISGLESILLPTGHYTLLAPTDRAFKYLNKDQLYSMMAHRERILKFVERHVIPRMVLKCAVPDAGVYTLKAMQSDKTHFAYDSRKRLHINTHAQVVSDDILASNGVLYKLDHVLPCSCERSLRNIYGQYIMSYRYRKPYR</sequence>
<keyword evidence="3" id="KW-1185">Reference proteome</keyword>
<evidence type="ECO:0000313" key="2">
    <source>
        <dbReference type="EMBL" id="RUS74228.1"/>
    </source>
</evidence>
<dbReference type="EMBL" id="RQTK01000852">
    <property type="protein sequence ID" value="RUS74228.1"/>
    <property type="molecule type" value="Genomic_DNA"/>
</dbReference>
<dbReference type="Gene3D" id="2.30.180.10">
    <property type="entry name" value="FAS1 domain"/>
    <property type="match status" value="3"/>
</dbReference>
<dbReference type="Pfam" id="PF02469">
    <property type="entry name" value="Fasciclin"/>
    <property type="match status" value="3"/>
</dbReference>
<dbReference type="Proteomes" id="UP000271974">
    <property type="component" value="Unassembled WGS sequence"/>
</dbReference>
<feature type="domain" description="FAS1" evidence="1">
    <location>
        <begin position="203"/>
        <end position="337"/>
    </location>
</feature>
<dbReference type="GO" id="GO:0005615">
    <property type="term" value="C:extracellular space"/>
    <property type="evidence" value="ECO:0007669"/>
    <property type="project" value="TreeGrafter"/>
</dbReference>
<dbReference type="InterPro" id="IPR036378">
    <property type="entry name" value="FAS1_dom_sf"/>
</dbReference>
<evidence type="ECO:0000259" key="1">
    <source>
        <dbReference type="PROSITE" id="PS50213"/>
    </source>
</evidence>
<dbReference type="SMART" id="SM00554">
    <property type="entry name" value="FAS1"/>
    <property type="match status" value="3"/>
</dbReference>